<evidence type="ECO:0000256" key="2">
    <source>
        <dbReference type="ARBA" id="ARBA00023125"/>
    </source>
</evidence>
<keyword evidence="2" id="KW-0238">DNA-binding</keyword>
<evidence type="ECO:0000259" key="4">
    <source>
        <dbReference type="PROSITE" id="PS50949"/>
    </source>
</evidence>
<keyword evidence="1" id="KW-0805">Transcription regulation</keyword>
<protein>
    <submittedName>
        <fullName evidence="5">Transcriptional regulator, GntR family</fullName>
    </submittedName>
</protein>
<dbReference type="InterPro" id="IPR000524">
    <property type="entry name" value="Tscrpt_reg_HTH_GntR"/>
</dbReference>
<organism evidence="5 6">
    <name type="scientific">Christensenella hongkongensis</name>
    <dbReference type="NCBI Taxonomy" id="270498"/>
    <lineage>
        <taxon>Bacteria</taxon>
        <taxon>Bacillati</taxon>
        <taxon>Bacillota</taxon>
        <taxon>Clostridia</taxon>
        <taxon>Christensenellales</taxon>
        <taxon>Christensenellaceae</taxon>
        <taxon>Christensenella</taxon>
    </lineage>
</organism>
<dbReference type="PANTHER" id="PTHR38445:SF9">
    <property type="entry name" value="HTH-TYPE TRANSCRIPTIONAL REPRESSOR YTRA"/>
    <property type="match status" value="1"/>
</dbReference>
<dbReference type="Gene3D" id="1.10.10.10">
    <property type="entry name" value="Winged helix-like DNA-binding domain superfamily/Winged helix DNA-binding domain"/>
    <property type="match status" value="1"/>
</dbReference>
<dbReference type="AlphaFoldDB" id="A0A0M2NGH1"/>
<dbReference type="OrthoDB" id="9801546at2"/>
<dbReference type="Pfam" id="PF00392">
    <property type="entry name" value="GntR"/>
    <property type="match status" value="1"/>
</dbReference>
<reference evidence="5 6" key="1">
    <citation type="submission" date="2015-04" db="EMBL/GenBank/DDBJ databases">
        <title>Draft genome sequence of bacteremic isolate Catabacter hongkongensis type strain HKU16T.</title>
        <authorList>
            <person name="Lau S.K."/>
            <person name="Teng J.L."/>
            <person name="Huang Y."/>
            <person name="Curreem S.O."/>
            <person name="Tsui S.K."/>
            <person name="Woo P.C."/>
        </authorList>
    </citation>
    <scope>NUCLEOTIDE SEQUENCE [LARGE SCALE GENOMIC DNA]</scope>
    <source>
        <strain evidence="5 6">HKU16</strain>
    </source>
</reference>
<feature type="domain" description="HTH gntR-type" evidence="4">
    <location>
        <begin position="12"/>
        <end position="80"/>
    </location>
</feature>
<gene>
    <name evidence="5" type="ORF">CHK_3100</name>
</gene>
<dbReference type="SUPFAM" id="SSF46785">
    <property type="entry name" value="Winged helix' DNA-binding domain"/>
    <property type="match status" value="1"/>
</dbReference>
<dbReference type="SMART" id="SM00345">
    <property type="entry name" value="HTH_GNTR"/>
    <property type="match status" value="1"/>
</dbReference>
<comment type="caution">
    <text evidence="5">The sequence shown here is derived from an EMBL/GenBank/DDBJ whole genome shotgun (WGS) entry which is preliminary data.</text>
</comment>
<dbReference type="InterPro" id="IPR036388">
    <property type="entry name" value="WH-like_DNA-bd_sf"/>
</dbReference>
<dbReference type="EMBL" id="LAYJ01000133">
    <property type="protein sequence ID" value="KKI49522.1"/>
    <property type="molecule type" value="Genomic_DNA"/>
</dbReference>
<evidence type="ECO:0000313" key="6">
    <source>
        <dbReference type="Proteomes" id="UP000034076"/>
    </source>
</evidence>
<evidence type="ECO:0000256" key="3">
    <source>
        <dbReference type="ARBA" id="ARBA00023163"/>
    </source>
</evidence>
<dbReference type="InterPro" id="IPR036390">
    <property type="entry name" value="WH_DNA-bd_sf"/>
</dbReference>
<dbReference type="Proteomes" id="UP000034076">
    <property type="component" value="Unassembled WGS sequence"/>
</dbReference>
<keyword evidence="3" id="KW-0804">Transcription</keyword>
<dbReference type="GO" id="GO:0003677">
    <property type="term" value="F:DNA binding"/>
    <property type="evidence" value="ECO:0007669"/>
    <property type="project" value="UniProtKB-KW"/>
</dbReference>
<dbReference type="GO" id="GO:0003700">
    <property type="term" value="F:DNA-binding transcription factor activity"/>
    <property type="evidence" value="ECO:0007669"/>
    <property type="project" value="InterPro"/>
</dbReference>
<sequence length="124" mass="14206">MALIQLDHSLKQPIYRQIVDGLKSLVMMGKLHPHEQIPSVRKMARELGVNPNTIQKSYALLEKEGILYSVAGKGDFVADNAMRIKEMRKEEIREMFVKATREARQSGLWIDEIFTIVDEAYSSN</sequence>
<evidence type="ECO:0000256" key="1">
    <source>
        <dbReference type="ARBA" id="ARBA00023015"/>
    </source>
</evidence>
<accession>A0A0M2NGH1</accession>
<dbReference type="PANTHER" id="PTHR38445">
    <property type="entry name" value="HTH-TYPE TRANSCRIPTIONAL REPRESSOR YTRA"/>
    <property type="match status" value="1"/>
</dbReference>
<dbReference type="CDD" id="cd07377">
    <property type="entry name" value="WHTH_GntR"/>
    <property type="match status" value="1"/>
</dbReference>
<evidence type="ECO:0000313" key="5">
    <source>
        <dbReference type="EMBL" id="KKI49522.1"/>
    </source>
</evidence>
<dbReference type="STRING" id="270498.CHK_3100"/>
<name>A0A0M2NGH1_9FIRM</name>
<keyword evidence="6" id="KW-1185">Reference proteome</keyword>
<proteinExistence type="predicted"/>
<dbReference type="PROSITE" id="PS50949">
    <property type="entry name" value="HTH_GNTR"/>
    <property type="match status" value="1"/>
</dbReference>
<dbReference type="RefSeq" id="WP_046444845.1">
    <property type="nucleotide sequence ID" value="NZ_CAUERS010000018.1"/>
</dbReference>